<dbReference type="EMBL" id="BARS01048399">
    <property type="protein sequence ID" value="GAG36070.1"/>
    <property type="molecule type" value="Genomic_DNA"/>
</dbReference>
<organism evidence="2">
    <name type="scientific">marine sediment metagenome</name>
    <dbReference type="NCBI Taxonomy" id="412755"/>
    <lineage>
        <taxon>unclassified sequences</taxon>
        <taxon>metagenomes</taxon>
        <taxon>ecological metagenomes</taxon>
    </lineage>
</organism>
<feature type="compositionally biased region" description="Basic and acidic residues" evidence="1">
    <location>
        <begin position="1"/>
        <end position="25"/>
    </location>
</feature>
<feature type="compositionally biased region" description="Basic residues" evidence="1">
    <location>
        <begin position="26"/>
        <end position="35"/>
    </location>
</feature>
<gene>
    <name evidence="2" type="ORF">S01H1_72548</name>
</gene>
<accession>X0WZC0</accession>
<feature type="non-terminal residue" evidence="2">
    <location>
        <position position="68"/>
    </location>
</feature>
<comment type="caution">
    <text evidence="2">The sequence shown here is derived from an EMBL/GenBank/DDBJ whole genome shotgun (WGS) entry which is preliminary data.</text>
</comment>
<evidence type="ECO:0000256" key="1">
    <source>
        <dbReference type="SAM" id="MobiDB-lite"/>
    </source>
</evidence>
<proteinExistence type="predicted"/>
<evidence type="ECO:0000313" key="2">
    <source>
        <dbReference type="EMBL" id="GAG36070.1"/>
    </source>
</evidence>
<reference evidence="2" key="1">
    <citation type="journal article" date="2014" name="Front. Microbiol.">
        <title>High frequency of phylogenetically diverse reductive dehalogenase-homologous genes in deep subseafloor sedimentary metagenomes.</title>
        <authorList>
            <person name="Kawai M."/>
            <person name="Futagami T."/>
            <person name="Toyoda A."/>
            <person name="Takaki Y."/>
            <person name="Nishi S."/>
            <person name="Hori S."/>
            <person name="Arai W."/>
            <person name="Tsubouchi T."/>
            <person name="Morono Y."/>
            <person name="Uchiyama I."/>
            <person name="Ito T."/>
            <person name="Fujiyama A."/>
            <person name="Inagaki F."/>
            <person name="Takami H."/>
        </authorList>
    </citation>
    <scope>NUCLEOTIDE SEQUENCE</scope>
    <source>
        <strain evidence="2">Expedition CK06-06</strain>
    </source>
</reference>
<sequence>MSLTEKAKEKMLKGKKPSKYEDPRFAGKRVNKARQQQRREYVLNNMMRRAQAKKDMGINLYPEEEWVL</sequence>
<name>X0WZC0_9ZZZZ</name>
<dbReference type="AlphaFoldDB" id="X0WZC0"/>
<feature type="region of interest" description="Disordered" evidence="1">
    <location>
        <begin position="1"/>
        <end position="35"/>
    </location>
</feature>
<protein>
    <submittedName>
        <fullName evidence="2">Uncharacterized protein</fullName>
    </submittedName>
</protein>